<protein>
    <recommendedName>
        <fullName evidence="1">RNase H type-1 domain-containing protein</fullName>
    </recommendedName>
</protein>
<dbReference type="EMBL" id="JEMT01017410">
    <property type="protein sequence ID" value="EXX68096.1"/>
    <property type="molecule type" value="Genomic_DNA"/>
</dbReference>
<dbReference type="PROSITE" id="PS50879">
    <property type="entry name" value="RNASE_H_1"/>
    <property type="match status" value="1"/>
</dbReference>
<proteinExistence type="predicted"/>
<evidence type="ECO:0000313" key="2">
    <source>
        <dbReference type="EMBL" id="EXX68096.1"/>
    </source>
</evidence>
<dbReference type="Proteomes" id="UP000022910">
    <property type="component" value="Unassembled WGS sequence"/>
</dbReference>
<evidence type="ECO:0000313" key="3">
    <source>
        <dbReference type="Proteomes" id="UP000022910"/>
    </source>
</evidence>
<evidence type="ECO:0000259" key="1">
    <source>
        <dbReference type="PROSITE" id="PS50879"/>
    </source>
</evidence>
<dbReference type="InterPro" id="IPR012337">
    <property type="entry name" value="RNaseH-like_sf"/>
</dbReference>
<dbReference type="Gene3D" id="3.30.420.10">
    <property type="entry name" value="Ribonuclease H-like superfamily/Ribonuclease H"/>
    <property type="match status" value="1"/>
</dbReference>
<dbReference type="InterPro" id="IPR002156">
    <property type="entry name" value="RNaseH_domain"/>
</dbReference>
<dbReference type="Pfam" id="PF00075">
    <property type="entry name" value="RNase_H"/>
    <property type="match status" value="1"/>
</dbReference>
<feature type="domain" description="RNase H type-1" evidence="1">
    <location>
        <begin position="1"/>
        <end position="119"/>
    </location>
</feature>
<organism evidence="2 3">
    <name type="scientific">Rhizophagus irregularis (strain DAOM 197198w)</name>
    <name type="common">Glomus intraradices</name>
    <dbReference type="NCBI Taxonomy" id="1432141"/>
    <lineage>
        <taxon>Eukaryota</taxon>
        <taxon>Fungi</taxon>
        <taxon>Fungi incertae sedis</taxon>
        <taxon>Mucoromycota</taxon>
        <taxon>Glomeromycotina</taxon>
        <taxon>Glomeromycetes</taxon>
        <taxon>Glomerales</taxon>
        <taxon>Glomeraceae</taxon>
        <taxon>Rhizophagus</taxon>
    </lineage>
</organism>
<dbReference type="SUPFAM" id="SSF53098">
    <property type="entry name" value="Ribonuclease H-like"/>
    <property type="match status" value="1"/>
</dbReference>
<gene>
    <name evidence="2" type="ORF">RirG_108130</name>
</gene>
<dbReference type="InterPro" id="IPR036397">
    <property type="entry name" value="RNaseH_sf"/>
</dbReference>
<name>A0A015L6C1_RHIIW</name>
<reference evidence="2 3" key="1">
    <citation type="submission" date="2014-02" db="EMBL/GenBank/DDBJ databases">
        <title>Single nucleus genome sequencing reveals high similarity among nuclei of an endomycorrhizal fungus.</title>
        <authorList>
            <person name="Lin K."/>
            <person name="Geurts R."/>
            <person name="Zhang Z."/>
            <person name="Limpens E."/>
            <person name="Saunders D.G."/>
            <person name="Mu D."/>
            <person name="Pang E."/>
            <person name="Cao H."/>
            <person name="Cha H."/>
            <person name="Lin T."/>
            <person name="Zhou Q."/>
            <person name="Shang Y."/>
            <person name="Li Y."/>
            <person name="Ivanov S."/>
            <person name="Sharma T."/>
            <person name="Velzen R.V."/>
            <person name="Ruijter N.D."/>
            <person name="Aanen D.K."/>
            <person name="Win J."/>
            <person name="Kamoun S."/>
            <person name="Bisseling T."/>
            <person name="Huang S."/>
        </authorList>
    </citation>
    <scope>NUCLEOTIDE SEQUENCE [LARGE SCALE GENOMIC DNA]</scope>
    <source>
        <strain evidence="3">DAOM197198w</strain>
    </source>
</reference>
<accession>A0A015L6C1</accession>
<dbReference type="HOGENOM" id="CLU_044508_0_0_1"/>
<dbReference type="AlphaFoldDB" id="A0A015L6C1"/>
<dbReference type="GO" id="GO:0004523">
    <property type="term" value="F:RNA-DNA hybrid ribonuclease activity"/>
    <property type="evidence" value="ECO:0007669"/>
    <property type="project" value="InterPro"/>
</dbReference>
<keyword evidence="3" id="KW-1185">Reference proteome</keyword>
<dbReference type="GO" id="GO:0003676">
    <property type="term" value="F:nucleic acid binding"/>
    <property type="evidence" value="ECO:0007669"/>
    <property type="project" value="InterPro"/>
</dbReference>
<comment type="caution">
    <text evidence="2">The sequence shown here is derived from an EMBL/GenBank/DDBJ whole genome shotgun (WGS) entry which is preliminary data.</text>
</comment>
<sequence length="376" mass="43453">MGAAFCVNNEPALSAQANLSLWPSSTRSELVAILMALLTGPMNAKIKIYTDSQNAIHMINNQNNKLSRKLLKQSNSLILLKINILLQEKKMDLVLMKVKGHSGDAMNEMVDKLAKNVCSSNSYFNNRFNYGNKIVRYFPTFKQIPIEYNLRRFIKTLMNTRVAAEWSMLKTNGHETQIAWNITWNLIHRYKGFNCISSKKHWHLIFIVKLFTKLLPIGTTLIQQKPDIYKDFACLRCNTNKEENRFHFIECDANKDLWPIIKSRIQDDLVPIIQKLSNSPENTFKVIREKLNQLLGLQYDDNKFIDFCSLALKAKISNKLSTISKQTFGFSELKNILFLASLLDSFIIHFKELIWLPRCNATIAGKKEKELEEKIN</sequence>